<proteinExistence type="predicted"/>
<protein>
    <submittedName>
        <fullName evidence="1">Uncharacterized protein</fullName>
    </submittedName>
</protein>
<evidence type="ECO:0000313" key="1">
    <source>
        <dbReference type="EMBL" id="SDY63924.1"/>
    </source>
</evidence>
<sequence length="226" mass="26811">MLDAYQKLFELIDKETFFKESLENIIYIEDSKIESQWEMLKKNLLNNDPMTIRSYGRNGRNSELFQELYRVLFNHHSIHIDKTNNQTPTKLLKDLTPYCKKTTLLNGPKLRIMNYQVSHLFGRTKNPLLFTSPWNIAYIPKYLDPFTGHESQGDSSTEFKKIFNELLAKKFEIYIQDYNKFIEEHILESQKLEKAIQSVKLNSDTDDKIFRKFANDARIQLSKIEL</sequence>
<dbReference type="EMBL" id="FNPK01000018">
    <property type="protein sequence ID" value="SDY63924.1"/>
    <property type="molecule type" value="Genomic_DNA"/>
</dbReference>
<dbReference type="AlphaFoldDB" id="A0A1H3LJ00"/>
<accession>A0A1H3LJ00</accession>
<organism evidence="1 2">
    <name type="scientific">Acinetobacter kyonggiensis</name>
    <dbReference type="NCBI Taxonomy" id="595670"/>
    <lineage>
        <taxon>Bacteria</taxon>
        <taxon>Pseudomonadati</taxon>
        <taxon>Pseudomonadota</taxon>
        <taxon>Gammaproteobacteria</taxon>
        <taxon>Moraxellales</taxon>
        <taxon>Moraxellaceae</taxon>
        <taxon>Acinetobacter</taxon>
    </lineage>
</organism>
<gene>
    <name evidence="1" type="ORF">SAMN05421643_11811</name>
</gene>
<keyword evidence="2" id="KW-1185">Reference proteome</keyword>
<name>A0A1H3LJ00_9GAMM</name>
<dbReference type="RefSeq" id="WP_092691496.1">
    <property type="nucleotide sequence ID" value="NZ_FNPK01000018.1"/>
</dbReference>
<dbReference type="Proteomes" id="UP000199035">
    <property type="component" value="Unassembled WGS sequence"/>
</dbReference>
<reference evidence="2" key="1">
    <citation type="submission" date="2016-10" db="EMBL/GenBank/DDBJ databases">
        <authorList>
            <person name="Varghese N."/>
            <person name="Submissions S."/>
        </authorList>
    </citation>
    <scope>NUCLEOTIDE SEQUENCE [LARGE SCALE GENOMIC DNA]</scope>
    <source>
        <strain evidence="2">ANC 5109</strain>
    </source>
</reference>
<evidence type="ECO:0000313" key="2">
    <source>
        <dbReference type="Proteomes" id="UP000199035"/>
    </source>
</evidence>